<gene>
    <name evidence="6" type="ORF">TRIVIDRAFT_192719</name>
</gene>
<dbReference type="EMBL" id="ABDF02000079">
    <property type="protein sequence ID" value="EHK20478.1"/>
    <property type="molecule type" value="Genomic_DNA"/>
</dbReference>
<comment type="similarity">
    <text evidence="1">Belongs to the NADH:flavin oxidoreductase/NADH oxidase family.</text>
</comment>
<protein>
    <recommendedName>
        <fullName evidence="5">NADH:flavin oxidoreductase/NADH oxidase N-terminal domain-containing protein</fullName>
    </recommendedName>
</protein>
<feature type="domain" description="NADH:flavin oxidoreductase/NADH oxidase N-terminal" evidence="5">
    <location>
        <begin position="8"/>
        <end position="363"/>
    </location>
</feature>
<keyword evidence="7" id="KW-1185">Reference proteome</keyword>
<sequence>MAELHVAQPIKLRCGLTLPNRLVKAPMSEGIATPRSLPDKKIHNIYQHWAKGGWGMIITGNVQVDDRYLGTATDLAVDSLVSDDGVITSWQSWATTCKEFGTPTVVQLNHPGRQCPIGAGKHGYFSKNVAPTSIGLYMGDGVIPKAVSAIAFGTPRELDVSEIQTIVKQFVRAARLAYQSGFSGVEIHAAHGYLIDEFLSETTNQRTDAYGGSPQKRTKFILEVINGIRSEVPTSFCVGVTINSIDALSPKALSDRIRQLELIINAGIDYIQITGGTFEDPQMFLGPCKHGGPILKDSTKTTGAYFVDFAKVVKSSFPDTPLILTGGFRCRDSIEKAVVDGNCSMVGIVRPAAVNPLLPKTVIFNREISNSDATLYSPKIEAPWIIKKMGITALNVHMDNAWYLAHIKNLSKEYVKNI</sequence>
<dbReference type="InParanoid" id="G9MY56"/>
<dbReference type="VEuPathDB" id="FungiDB:TRIVIDRAFT_192719"/>
<dbReference type="RefSeq" id="XP_013954675.1">
    <property type="nucleotide sequence ID" value="XM_014099200.1"/>
</dbReference>
<dbReference type="GeneID" id="25789680"/>
<dbReference type="OMA" id="WARIFQI"/>
<evidence type="ECO:0000256" key="4">
    <source>
        <dbReference type="ARBA" id="ARBA00023002"/>
    </source>
</evidence>
<keyword evidence="4" id="KW-0560">Oxidoreductase</keyword>
<evidence type="ECO:0000256" key="3">
    <source>
        <dbReference type="ARBA" id="ARBA00022643"/>
    </source>
</evidence>
<reference evidence="6 7" key="1">
    <citation type="journal article" date="2011" name="Genome Biol.">
        <title>Comparative genome sequence analysis underscores mycoparasitism as the ancestral life style of Trichoderma.</title>
        <authorList>
            <person name="Kubicek C.P."/>
            <person name="Herrera-Estrella A."/>
            <person name="Seidl-Seiboth V."/>
            <person name="Martinez D.A."/>
            <person name="Druzhinina I.S."/>
            <person name="Thon M."/>
            <person name="Zeilinger S."/>
            <person name="Casas-Flores S."/>
            <person name="Horwitz B.A."/>
            <person name="Mukherjee P.K."/>
            <person name="Mukherjee M."/>
            <person name="Kredics L."/>
            <person name="Alcaraz L.D."/>
            <person name="Aerts A."/>
            <person name="Antal Z."/>
            <person name="Atanasova L."/>
            <person name="Cervantes-Badillo M.G."/>
            <person name="Challacombe J."/>
            <person name="Chertkov O."/>
            <person name="McCluskey K."/>
            <person name="Coulpier F."/>
            <person name="Deshpande N."/>
            <person name="von Doehren H."/>
            <person name="Ebbole D.J."/>
            <person name="Esquivel-Naranjo E.U."/>
            <person name="Fekete E."/>
            <person name="Flipphi M."/>
            <person name="Glaser F."/>
            <person name="Gomez-Rodriguez E.Y."/>
            <person name="Gruber S."/>
            <person name="Han C."/>
            <person name="Henrissat B."/>
            <person name="Hermosa R."/>
            <person name="Hernandez-Onate M."/>
            <person name="Karaffa L."/>
            <person name="Kosti I."/>
            <person name="Le Crom S."/>
            <person name="Lindquist E."/>
            <person name="Lucas S."/>
            <person name="Luebeck M."/>
            <person name="Luebeck P.S."/>
            <person name="Margeot A."/>
            <person name="Metz B."/>
            <person name="Misra M."/>
            <person name="Nevalainen H."/>
            <person name="Omann M."/>
            <person name="Packer N."/>
            <person name="Perrone G."/>
            <person name="Uresti-Rivera E.E."/>
            <person name="Salamov A."/>
            <person name="Schmoll M."/>
            <person name="Seiboth B."/>
            <person name="Shapiro H."/>
            <person name="Sukno S."/>
            <person name="Tamayo-Ramos J.A."/>
            <person name="Tisch D."/>
            <person name="Wiest A."/>
            <person name="Wilkinson H.H."/>
            <person name="Zhang M."/>
            <person name="Coutinho P.M."/>
            <person name="Kenerley C.M."/>
            <person name="Monte E."/>
            <person name="Baker S.E."/>
            <person name="Grigoriev I.V."/>
        </authorList>
    </citation>
    <scope>NUCLEOTIDE SEQUENCE [LARGE SCALE GENOMIC DNA]</scope>
    <source>
        <strain evidence="7">Gv29-8 / FGSC 10586</strain>
    </source>
</reference>
<dbReference type="eggNOG" id="KOG0134">
    <property type="taxonomic scope" value="Eukaryota"/>
</dbReference>
<dbReference type="HOGENOM" id="CLU_012153_6_2_1"/>
<evidence type="ECO:0000256" key="2">
    <source>
        <dbReference type="ARBA" id="ARBA00022630"/>
    </source>
</evidence>
<name>G9MY56_HYPVG</name>
<dbReference type="AlphaFoldDB" id="G9MY56"/>
<dbReference type="InterPro" id="IPR013785">
    <property type="entry name" value="Aldolase_TIM"/>
</dbReference>
<organism evidence="6 7">
    <name type="scientific">Hypocrea virens (strain Gv29-8 / FGSC 10586)</name>
    <name type="common">Gliocladium virens</name>
    <name type="synonym">Trichoderma virens</name>
    <dbReference type="NCBI Taxonomy" id="413071"/>
    <lineage>
        <taxon>Eukaryota</taxon>
        <taxon>Fungi</taxon>
        <taxon>Dikarya</taxon>
        <taxon>Ascomycota</taxon>
        <taxon>Pezizomycotina</taxon>
        <taxon>Sordariomycetes</taxon>
        <taxon>Hypocreomycetidae</taxon>
        <taxon>Hypocreales</taxon>
        <taxon>Hypocreaceae</taxon>
        <taxon>Trichoderma</taxon>
    </lineage>
</organism>
<dbReference type="PANTHER" id="PTHR43656">
    <property type="entry name" value="BINDING OXIDOREDUCTASE, PUTATIVE (AFU_ORTHOLOGUE AFUA_2G08260)-RELATED"/>
    <property type="match status" value="1"/>
</dbReference>
<dbReference type="STRING" id="413071.G9MY56"/>
<keyword evidence="2" id="KW-0285">Flavoprotein</keyword>
<accession>G9MY56</accession>
<comment type="caution">
    <text evidence="6">The sequence shown here is derived from an EMBL/GenBank/DDBJ whole genome shotgun (WGS) entry which is preliminary data.</text>
</comment>
<dbReference type="Pfam" id="PF00724">
    <property type="entry name" value="Oxidored_FMN"/>
    <property type="match status" value="1"/>
</dbReference>
<dbReference type="OrthoDB" id="1663137at2759"/>
<keyword evidence="3" id="KW-0288">FMN</keyword>
<dbReference type="GO" id="GO:0016491">
    <property type="term" value="F:oxidoreductase activity"/>
    <property type="evidence" value="ECO:0007669"/>
    <property type="project" value="UniProtKB-KW"/>
</dbReference>
<dbReference type="Gene3D" id="3.20.20.70">
    <property type="entry name" value="Aldolase class I"/>
    <property type="match status" value="1"/>
</dbReference>
<evidence type="ECO:0000256" key="1">
    <source>
        <dbReference type="ARBA" id="ARBA00005979"/>
    </source>
</evidence>
<dbReference type="SUPFAM" id="SSF51395">
    <property type="entry name" value="FMN-linked oxidoreductases"/>
    <property type="match status" value="1"/>
</dbReference>
<dbReference type="PANTHER" id="PTHR43656:SF2">
    <property type="entry name" value="BINDING OXIDOREDUCTASE, PUTATIVE (AFU_ORTHOLOGUE AFUA_2G08260)-RELATED"/>
    <property type="match status" value="1"/>
</dbReference>
<dbReference type="GO" id="GO:0010181">
    <property type="term" value="F:FMN binding"/>
    <property type="evidence" value="ECO:0007669"/>
    <property type="project" value="InterPro"/>
</dbReference>
<evidence type="ECO:0000259" key="5">
    <source>
        <dbReference type="Pfam" id="PF00724"/>
    </source>
</evidence>
<evidence type="ECO:0000313" key="7">
    <source>
        <dbReference type="Proteomes" id="UP000007115"/>
    </source>
</evidence>
<proteinExistence type="inferred from homology"/>
<evidence type="ECO:0000313" key="6">
    <source>
        <dbReference type="EMBL" id="EHK20478.1"/>
    </source>
</evidence>
<dbReference type="InterPro" id="IPR051799">
    <property type="entry name" value="NADH_flavin_oxidoreductase"/>
</dbReference>
<dbReference type="InterPro" id="IPR001155">
    <property type="entry name" value="OxRdtase_FMN_N"/>
</dbReference>
<dbReference type="Proteomes" id="UP000007115">
    <property type="component" value="Unassembled WGS sequence"/>
</dbReference>